<dbReference type="Proteomes" id="UP001345219">
    <property type="component" value="Chromosome 3"/>
</dbReference>
<evidence type="ECO:0000256" key="2">
    <source>
        <dbReference type="SAM" id="MobiDB-lite"/>
    </source>
</evidence>
<dbReference type="CDD" id="cd02859">
    <property type="entry name" value="E_set_AMPKbeta_like_N"/>
    <property type="match status" value="1"/>
</dbReference>
<comment type="similarity">
    <text evidence="1">Belongs to the 5'-AMP-activated protein kinase beta subunit family.</text>
</comment>
<evidence type="ECO:0000313" key="4">
    <source>
        <dbReference type="EMBL" id="KAK4768223.1"/>
    </source>
</evidence>
<dbReference type="SUPFAM" id="SSF81296">
    <property type="entry name" value="E set domains"/>
    <property type="match status" value="1"/>
</dbReference>
<gene>
    <name evidence="4" type="ORF">SAY87_003364</name>
</gene>
<dbReference type="Pfam" id="PF16561">
    <property type="entry name" value="AMPK1_CBM"/>
    <property type="match status" value="1"/>
</dbReference>
<dbReference type="InterPro" id="IPR032640">
    <property type="entry name" value="AMPK1_CBM"/>
</dbReference>
<dbReference type="Gene3D" id="2.60.40.10">
    <property type="entry name" value="Immunoglobulins"/>
    <property type="match status" value="1"/>
</dbReference>
<dbReference type="InterPro" id="IPR013783">
    <property type="entry name" value="Ig-like_fold"/>
</dbReference>
<dbReference type="InterPro" id="IPR006828">
    <property type="entry name" value="ASC_dom"/>
</dbReference>
<comment type="caution">
    <text evidence="4">The sequence shown here is derived from an EMBL/GenBank/DDBJ whole genome shotgun (WGS) entry which is preliminary data.</text>
</comment>
<dbReference type="Pfam" id="PF04739">
    <property type="entry name" value="AMPKBI"/>
    <property type="match status" value="1"/>
</dbReference>
<evidence type="ECO:0000256" key="1">
    <source>
        <dbReference type="ARBA" id="ARBA00010926"/>
    </source>
</evidence>
<evidence type="ECO:0000313" key="5">
    <source>
        <dbReference type="Proteomes" id="UP001345219"/>
    </source>
</evidence>
<dbReference type="EMBL" id="JAXIOK010000006">
    <property type="protein sequence ID" value="KAK4768223.1"/>
    <property type="molecule type" value="Genomic_DNA"/>
</dbReference>
<feature type="region of interest" description="Disordered" evidence="2">
    <location>
        <begin position="29"/>
        <end position="54"/>
    </location>
</feature>
<accession>A0AAN7KFN1</accession>
<proteinExistence type="inferred from homology"/>
<dbReference type="PANTHER" id="PTHR46316:SF6">
    <property type="entry name" value="ASSOCIATION WITH THE SNF1 COMPLEX (ASC) DOMAIN-CONTAINING PROTEIN"/>
    <property type="match status" value="1"/>
</dbReference>
<dbReference type="SMART" id="SM01010">
    <property type="entry name" value="AMPKBI"/>
    <property type="match status" value="1"/>
</dbReference>
<feature type="domain" description="Association with the SNF1 complex (ASC)" evidence="3">
    <location>
        <begin position="167"/>
        <end position="256"/>
    </location>
</feature>
<reference evidence="4 5" key="1">
    <citation type="journal article" date="2023" name="Hortic Res">
        <title>Pangenome of water caltrop reveals structural variations and asymmetric subgenome divergence after allopolyploidization.</title>
        <authorList>
            <person name="Zhang X."/>
            <person name="Chen Y."/>
            <person name="Wang L."/>
            <person name="Yuan Y."/>
            <person name="Fang M."/>
            <person name="Shi L."/>
            <person name="Lu R."/>
            <person name="Comes H.P."/>
            <person name="Ma Y."/>
            <person name="Chen Y."/>
            <person name="Huang G."/>
            <person name="Zhou Y."/>
            <person name="Zheng Z."/>
            <person name="Qiu Y."/>
        </authorList>
    </citation>
    <scope>NUCLEOTIDE SEQUENCE [LARGE SCALE GENOMIC DNA]</scope>
    <source>
        <tissue evidence="4">Roots</tissue>
    </source>
</reference>
<dbReference type="InterPro" id="IPR037256">
    <property type="entry name" value="ASC_dom_sf"/>
</dbReference>
<dbReference type="PANTHER" id="PTHR46316">
    <property type="entry name" value="SNF1-RELATED PROTEIN KINASE REGULATORY SUBUNIT BETA-1"/>
    <property type="match status" value="1"/>
</dbReference>
<dbReference type="InterPro" id="IPR043554">
    <property type="entry name" value="KINB"/>
</dbReference>
<evidence type="ECO:0000259" key="3">
    <source>
        <dbReference type="SMART" id="SM01010"/>
    </source>
</evidence>
<feature type="compositionally biased region" description="Polar residues" evidence="2">
    <location>
        <begin position="44"/>
        <end position="54"/>
    </location>
</feature>
<dbReference type="InterPro" id="IPR014756">
    <property type="entry name" value="Ig_E-set"/>
</dbReference>
<dbReference type="GO" id="GO:0009507">
    <property type="term" value="C:chloroplast"/>
    <property type="evidence" value="ECO:0007669"/>
    <property type="project" value="UniProtKB-ARBA"/>
</dbReference>
<name>A0AAN7KFN1_9MYRT</name>
<dbReference type="Gene3D" id="6.20.250.60">
    <property type="match status" value="1"/>
</dbReference>
<protein>
    <recommendedName>
        <fullName evidence="3">Association with the SNF1 complex (ASC) domain-containing protein</fullName>
    </recommendedName>
</protein>
<keyword evidence="5" id="KW-1185">Reference proteome</keyword>
<sequence>MGNVSGRGGREGTSGAYYDYGDRCKRRPLMGAQSGSRHEHLVHSTPSPRMSGSNHLHVPMTDADYARSEKMTPVMITWSHGGQKVAISGSWNDWQTIEPMRRSGKDFILVKVIPYGVYHFRFFVDGHLRYDPDFPCDFNDPRGAFNIMDLKECAAENRESISDLELPPSPDGTYSSNSLIEEDFSKPPPDLPPQLHRTPLNEMDFADSYHRELSKPPLPVLNHLYVKNWDLGETVTFGSTHRFVEKCVTVILYKPSWKRM</sequence>
<dbReference type="AlphaFoldDB" id="A0AAN7KFN1"/>
<organism evidence="4 5">
    <name type="scientific">Trapa incisa</name>
    <dbReference type="NCBI Taxonomy" id="236973"/>
    <lineage>
        <taxon>Eukaryota</taxon>
        <taxon>Viridiplantae</taxon>
        <taxon>Streptophyta</taxon>
        <taxon>Embryophyta</taxon>
        <taxon>Tracheophyta</taxon>
        <taxon>Spermatophyta</taxon>
        <taxon>Magnoliopsida</taxon>
        <taxon>eudicotyledons</taxon>
        <taxon>Gunneridae</taxon>
        <taxon>Pentapetalae</taxon>
        <taxon>rosids</taxon>
        <taxon>malvids</taxon>
        <taxon>Myrtales</taxon>
        <taxon>Lythraceae</taxon>
        <taxon>Trapa</taxon>
    </lineage>
</organism>
<dbReference type="SUPFAM" id="SSF160219">
    <property type="entry name" value="AMPKBI-like"/>
    <property type="match status" value="1"/>
</dbReference>